<name>A0A813FEJ9_POLGL</name>
<keyword evidence="2" id="KW-1185">Reference proteome</keyword>
<dbReference type="AlphaFoldDB" id="A0A813FEJ9"/>
<organism evidence="1 2">
    <name type="scientific">Polarella glacialis</name>
    <name type="common">Dinoflagellate</name>
    <dbReference type="NCBI Taxonomy" id="89957"/>
    <lineage>
        <taxon>Eukaryota</taxon>
        <taxon>Sar</taxon>
        <taxon>Alveolata</taxon>
        <taxon>Dinophyceae</taxon>
        <taxon>Suessiales</taxon>
        <taxon>Suessiaceae</taxon>
        <taxon>Polarella</taxon>
    </lineage>
</organism>
<dbReference type="EMBL" id="CAJNNV010024862">
    <property type="protein sequence ID" value="CAE8610900.1"/>
    <property type="molecule type" value="Genomic_DNA"/>
</dbReference>
<dbReference type="Proteomes" id="UP000654075">
    <property type="component" value="Unassembled WGS sequence"/>
</dbReference>
<accession>A0A813FEJ9</accession>
<comment type="caution">
    <text evidence="1">The sequence shown here is derived from an EMBL/GenBank/DDBJ whole genome shotgun (WGS) entry which is preliminary data.</text>
</comment>
<proteinExistence type="predicted"/>
<reference evidence="1" key="1">
    <citation type="submission" date="2021-02" db="EMBL/GenBank/DDBJ databases">
        <authorList>
            <person name="Dougan E. K."/>
            <person name="Rhodes N."/>
            <person name="Thang M."/>
            <person name="Chan C."/>
        </authorList>
    </citation>
    <scope>NUCLEOTIDE SEQUENCE</scope>
</reference>
<protein>
    <submittedName>
        <fullName evidence="1">Uncharacterized protein</fullName>
    </submittedName>
</protein>
<evidence type="ECO:0000313" key="1">
    <source>
        <dbReference type="EMBL" id="CAE8610900.1"/>
    </source>
</evidence>
<evidence type="ECO:0000313" key="2">
    <source>
        <dbReference type="Proteomes" id="UP000654075"/>
    </source>
</evidence>
<gene>
    <name evidence="1" type="ORF">PGLA1383_LOCUS28710</name>
</gene>
<sequence>MLDFFKKSRVWAGRVQFLKYAQGVCAQTEHGRMSPTCGAKKNIRNFKNKRNVCPNPNTKETKCCCKKNSLKDENIQKQGLAPVRFVYPIADSGRRNTPQLSETPSEN</sequence>